<gene>
    <name evidence="2" type="ORF">NLI96_g4865</name>
</gene>
<evidence type="ECO:0000313" key="2">
    <source>
        <dbReference type="EMBL" id="KAJ3485561.1"/>
    </source>
</evidence>
<comment type="caution">
    <text evidence="2">The sequence shown here is derived from an EMBL/GenBank/DDBJ whole genome shotgun (WGS) entry which is preliminary data.</text>
</comment>
<reference evidence="2" key="1">
    <citation type="submission" date="2022-07" db="EMBL/GenBank/DDBJ databases">
        <title>Genome Sequence of Physisporinus lineatus.</title>
        <authorList>
            <person name="Buettner E."/>
        </authorList>
    </citation>
    <scope>NUCLEOTIDE SEQUENCE</scope>
    <source>
        <strain evidence="2">VT162</strain>
    </source>
</reference>
<dbReference type="EMBL" id="JANAWD010000149">
    <property type="protein sequence ID" value="KAJ3485561.1"/>
    <property type="molecule type" value="Genomic_DNA"/>
</dbReference>
<sequence>MTPTVLSSPLPLPSLSTAPSSTQVVPVNHFPRATAFPHDVDYEVPRKIQGRGEDATEKSLEDYRQRFVRHRDVMEQLNKSATASKNKRDDESSQALAALYDFLLDLLGLKALLEQLGADRGLANYDGTNHLETLLKEIVNCIKDILTQIYQLFANIPIIGPLVYKIKCTIDEILNATENLTDLILNLFAPLKPIMDAIASVVGV</sequence>
<organism evidence="2 3">
    <name type="scientific">Meripilus lineatus</name>
    <dbReference type="NCBI Taxonomy" id="2056292"/>
    <lineage>
        <taxon>Eukaryota</taxon>
        <taxon>Fungi</taxon>
        <taxon>Dikarya</taxon>
        <taxon>Basidiomycota</taxon>
        <taxon>Agaricomycotina</taxon>
        <taxon>Agaricomycetes</taxon>
        <taxon>Polyporales</taxon>
        <taxon>Meripilaceae</taxon>
        <taxon>Meripilus</taxon>
    </lineage>
</organism>
<feature type="region of interest" description="Disordered" evidence="1">
    <location>
        <begin position="1"/>
        <end position="21"/>
    </location>
</feature>
<dbReference type="Proteomes" id="UP001212997">
    <property type="component" value="Unassembled WGS sequence"/>
</dbReference>
<proteinExistence type="predicted"/>
<name>A0AAD5YFA8_9APHY</name>
<protein>
    <submittedName>
        <fullName evidence="2">Uncharacterized protein</fullName>
    </submittedName>
</protein>
<evidence type="ECO:0000256" key="1">
    <source>
        <dbReference type="SAM" id="MobiDB-lite"/>
    </source>
</evidence>
<keyword evidence="3" id="KW-1185">Reference proteome</keyword>
<accession>A0AAD5YFA8</accession>
<evidence type="ECO:0000313" key="3">
    <source>
        <dbReference type="Proteomes" id="UP001212997"/>
    </source>
</evidence>
<dbReference type="AlphaFoldDB" id="A0AAD5YFA8"/>